<evidence type="ECO:0008006" key="4">
    <source>
        <dbReference type="Google" id="ProtNLM"/>
    </source>
</evidence>
<dbReference type="CDD" id="cd12148">
    <property type="entry name" value="fungal_TF_MHR"/>
    <property type="match status" value="1"/>
</dbReference>
<keyword evidence="1" id="KW-1133">Transmembrane helix</keyword>
<dbReference type="AlphaFoldDB" id="A0A2D3UT66"/>
<keyword evidence="1" id="KW-0472">Membrane</keyword>
<dbReference type="OrthoDB" id="4898680at2759"/>
<evidence type="ECO:0000256" key="1">
    <source>
        <dbReference type="SAM" id="Phobius"/>
    </source>
</evidence>
<gene>
    <name evidence="2" type="ORF">RCC_03958</name>
</gene>
<dbReference type="RefSeq" id="XP_023625008.1">
    <property type="nucleotide sequence ID" value="XM_023769240.1"/>
</dbReference>
<keyword evidence="1" id="KW-0812">Transmembrane</keyword>
<organism evidence="2 3">
    <name type="scientific">Ramularia collo-cygni</name>
    <dbReference type="NCBI Taxonomy" id="112498"/>
    <lineage>
        <taxon>Eukaryota</taxon>
        <taxon>Fungi</taxon>
        <taxon>Dikarya</taxon>
        <taxon>Ascomycota</taxon>
        <taxon>Pezizomycotina</taxon>
        <taxon>Dothideomycetes</taxon>
        <taxon>Dothideomycetidae</taxon>
        <taxon>Mycosphaerellales</taxon>
        <taxon>Mycosphaerellaceae</taxon>
        <taxon>Ramularia</taxon>
    </lineage>
</organism>
<accession>A0A2D3UT66</accession>
<dbReference type="Proteomes" id="UP000225277">
    <property type="component" value="Unassembled WGS sequence"/>
</dbReference>
<proteinExistence type="predicted"/>
<dbReference type="STRING" id="112498.A0A2D3UT66"/>
<sequence>MIDGDQSYHSWRRLGDVVSSLYALGYHERVDLTAIGSATLGSLRSEAFCRAYSADKNVSIFLGRPSRMHRSHSFLDLSFNTIGSDSSIESFEYAQETRWTVACAILKERSLDLARFVDAAARTQAMHIILQDCVALEASLPSRYQLPGHLKDFQGTAVERDFVASAALNILHVRFLMHSSPMQGASEIGSELIIVSAAMLKLVGEITILKATLANSGTGFIWKIIFYGLPAAGIICLALINRGAQNADTSFSVPQAMQDLSVIVAHVEAGVLLSPDQPNYALLQAATVTIKSVLHTLNSGSLIPTTQDGVSTEQASRAIDPWMPWAGDNDFFDFELDFWTNLAEHPALYQDAA</sequence>
<evidence type="ECO:0000313" key="3">
    <source>
        <dbReference type="Proteomes" id="UP000225277"/>
    </source>
</evidence>
<dbReference type="EMBL" id="FJUY01000005">
    <property type="protein sequence ID" value="CZT18118.1"/>
    <property type="molecule type" value="Genomic_DNA"/>
</dbReference>
<name>A0A2D3UT66_9PEZI</name>
<dbReference type="GeneID" id="35599143"/>
<protein>
    <recommendedName>
        <fullName evidence="4">Transcription factor domain-containing protein</fullName>
    </recommendedName>
</protein>
<evidence type="ECO:0000313" key="2">
    <source>
        <dbReference type="EMBL" id="CZT18118.1"/>
    </source>
</evidence>
<keyword evidence="3" id="KW-1185">Reference proteome</keyword>
<reference evidence="2 3" key="1">
    <citation type="submission" date="2016-03" db="EMBL/GenBank/DDBJ databases">
        <authorList>
            <person name="Ploux O."/>
        </authorList>
    </citation>
    <scope>NUCLEOTIDE SEQUENCE [LARGE SCALE GENOMIC DNA]</scope>
    <source>
        <strain evidence="2 3">URUG2</strain>
    </source>
</reference>
<feature type="transmembrane region" description="Helical" evidence="1">
    <location>
        <begin position="220"/>
        <end position="240"/>
    </location>
</feature>